<dbReference type="Pfam" id="PF00677">
    <property type="entry name" value="Lum_binding"/>
    <property type="match status" value="2"/>
</dbReference>
<dbReference type="GO" id="GO:0004746">
    <property type="term" value="F:riboflavin synthase activity"/>
    <property type="evidence" value="ECO:0007669"/>
    <property type="project" value="UniProtKB-UniRule"/>
</dbReference>
<comment type="function">
    <text evidence="2">Catalyzes the dismutation of two molecules of 6,7-dimethyl-8-ribityllumazine, resulting in the formation of riboflavin and 5-amino-6-(D-ribitylamino)uracil.</text>
</comment>
<evidence type="ECO:0000256" key="8">
    <source>
        <dbReference type="ARBA" id="ARBA00022737"/>
    </source>
</evidence>
<evidence type="ECO:0000313" key="12">
    <source>
        <dbReference type="EMBL" id="MWV69406.1"/>
    </source>
</evidence>
<dbReference type="EC" id="2.5.1.9" evidence="4 9"/>
<dbReference type="FunFam" id="2.40.30.20:FF:000004">
    <property type="entry name" value="Riboflavin synthase, alpha subunit"/>
    <property type="match status" value="1"/>
</dbReference>
<dbReference type="InterPro" id="IPR023366">
    <property type="entry name" value="ATP_synth_asu-like_sf"/>
</dbReference>
<dbReference type="EMBL" id="JRMP02000004">
    <property type="protein sequence ID" value="TLD95054.1"/>
    <property type="molecule type" value="Genomic_DNA"/>
</dbReference>
<dbReference type="NCBIfam" id="TIGR00187">
    <property type="entry name" value="ribE"/>
    <property type="match status" value="1"/>
</dbReference>
<dbReference type="InterPro" id="IPR026017">
    <property type="entry name" value="Lumazine-bd_dom"/>
</dbReference>
<dbReference type="Gene3D" id="2.40.30.20">
    <property type="match status" value="2"/>
</dbReference>
<gene>
    <name evidence="13" type="primary">ribE</name>
    <name evidence="12" type="ORF">DCO61_05135</name>
    <name evidence="13" type="ORF">LS64_003870</name>
</gene>
<keyword evidence="8" id="KW-0677">Repeat</keyword>
<dbReference type="STRING" id="1548018.LS64_10045"/>
<dbReference type="GO" id="GO:0009231">
    <property type="term" value="P:riboflavin biosynthetic process"/>
    <property type="evidence" value="ECO:0007669"/>
    <property type="project" value="UniProtKB-KW"/>
</dbReference>
<evidence type="ECO:0000256" key="10">
    <source>
        <dbReference type="PROSITE-ProRule" id="PRU00524"/>
    </source>
</evidence>
<evidence type="ECO:0000256" key="5">
    <source>
        <dbReference type="ARBA" id="ARBA00013950"/>
    </source>
</evidence>
<dbReference type="AlphaFoldDB" id="A0A347VT19"/>
<organism evidence="13 14">
    <name type="scientific">Helicobacter saguini</name>
    <dbReference type="NCBI Taxonomy" id="1548018"/>
    <lineage>
        <taxon>Bacteria</taxon>
        <taxon>Pseudomonadati</taxon>
        <taxon>Campylobacterota</taxon>
        <taxon>Epsilonproteobacteria</taxon>
        <taxon>Campylobacterales</taxon>
        <taxon>Helicobacteraceae</taxon>
        <taxon>Helicobacter</taxon>
    </lineage>
</organism>
<evidence type="ECO:0000313" key="15">
    <source>
        <dbReference type="Proteomes" id="UP000477070"/>
    </source>
</evidence>
<dbReference type="OrthoDB" id="9788537at2"/>
<feature type="domain" description="Lumazine-binding" evidence="11">
    <location>
        <begin position="1"/>
        <end position="87"/>
    </location>
</feature>
<comment type="caution">
    <text evidence="13">The sequence shown here is derived from an EMBL/GenBank/DDBJ whole genome shotgun (WGS) entry which is preliminary data.</text>
</comment>
<evidence type="ECO:0000256" key="3">
    <source>
        <dbReference type="ARBA" id="ARBA00004887"/>
    </source>
</evidence>
<dbReference type="PIRSF" id="PIRSF000498">
    <property type="entry name" value="Riboflavin_syn_A"/>
    <property type="match status" value="1"/>
</dbReference>
<sequence length="214" mass="23340">MFSGLVHEFGLVRFYANNILCIESSLHPKIGDSIAVNGACLTAIQTQKDSFCVELASNTAKTIATENLQGRVHIEPALRLSDGLHGHIMQGHIDCVGVISSISRQGNQCVFTIKVPQDSMKFMVAKGSVCVDGISLTINSVGADFFTLVIIPHTMQNTLFSTYKVARRVNIESDIITRSVVSVLEKMLDSKGFKSKIMESNLSQELLDSIALSY</sequence>
<protein>
    <recommendedName>
        <fullName evidence="5 9">Riboflavin synthase</fullName>
        <ecNumber evidence="4 9">2.5.1.9</ecNumber>
    </recommendedName>
</protein>
<name>A0A347VT19_9HELI</name>
<dbReference type="Proteomes" id="UP000029714">
    <property type="component" value="Unassembled WGS sequence"/>
</dbReference>
<evidence type="ECO:0000259" key="11">
    <source>
        <dbReference type="PROSITE" id="PS51177"/>
    </source>
</evidence>
<evidence type="ECO:0000256" key="7">
    <source>
        <dbReference type="ARBA" id="ARBA00022679"/>
    </source>
</evidence>
<keyword evidence="14" id="KW-1185">Reference proteome</keyword>
<dbReference type="CDD" id="cd00402">
    <property type="entry name" value="Riboflavin_synthase_like"/>
    <property type="match status" value="1"/>
</dbReference>
<keyword evidence="6" id="KW-0686">Riboflavin biosynthesis</keyword>
<dbReference type="RefSeq" id="WP_034572782.1">
    <property type="nucleotide sequence ID" value="NZ_JRMP02000004.1"/>
</dbReference>
<dbReference type="PANTHER" id="PTHR21098:SF12">
    <property type="entry name" value="RIBOFLAVIN SYNTHASE"/>
    <property type="match status" value="1"/>
</dbReference>
<dbReference type="SUPFAM" id="SSF63380">
    <property type="entry name" value="Riboflavin synthase domain-like"/>
    <property type="match status" value="2"/>
</dbReference>
<dbReference type="EMBL" id="QBIU01000001">
    <property type="protein sequence ID" value="MWV69406.1"/>
    <property type="molecule type" value="Genomic_DNA"/>
</dbReference>
<comment type="pathway">
    <text evidence="3">Cofactor biosynthesis; riboflavin biosynthesis; riboflavin from 2-hydroxy-3-oxobutyl phosphate and 5-amino-6-(D-ribitylamino)uracil: step 2/2.</text>
</comment>
<feature type="domain" description="Lumazine-binding" evidence="11">
    <location>
        <begin position="88"/>
        <end position="184"/>
    </location>
</feature>
<reference evidence="12 15" key="4">
    <citation type="submission" date="2019-12" db="EMBL/GenBank/DDBJ databases">
        <title>Multi-Generational Helicobacter saguini Isolates.</title>
        <authorList>
            <person name="Mannion A."/>
            <person name="Shen Z."/>
            <person name="Fox J.G."/>
        </authorList>
    </citation>
    <scope>NUCLEOTIDE SEQUENCE [LARGE SCALE GENOMIC DNA]</scope>
    <source>
        <strain evidence="12">16-048</strain>
        <strain evidence="15">16-048 (F4)</strain>
    </source>
</reference>
<evidence type="ECO:0000256" key="9">
    <source>
        <dbReference type="NCBIfam" id="TIGR00187"/>
    </source>
</evidence>
<reference evidence="13 14" key="2">
    <citation type="journal article" date="2016" name="Infect. Immun.">
        <title>Helicobacter saguini, a Novel Helicobacter Isolated from Cotton-Top Tamarins with Ulcerative Colitis, Has Proinflammatory Properties and Induces Typhlocolitis and Dysplasia in Gnotobiotic IL-10-/- Mice.</title>
        <authorList>
            <person name="Shen Z."/>
            <person name="Mannion A."/>
            <person name="Whary M.T."/>
            <person name="Muthupalani S."/>
            <person name="Sheh A."/>
            <person name="Feng Y."/>
            <person name="Gong G."/>
            <person name="Vandamme P."/>
            <person name="Holcombe H.R."/>
            <person name="Paster B.J."/>
            <person name="Fox J.G."/>
        </authorList>
    </citation>
    <scope>NUCLEOTIDE SEQUENCE [LARGE SCALE GENOMIC DNA]</scope>
    <source>
        <strain evidence="13 14">MIT 97-6194</strain>
    </source>
</reference>
<dbReference type="PROSITE" id="PS51177">
    <property type="entry name" value="LUMAZINE_BIND"/>
    <property type="match status" value="2"/>
</dbReference>
<evidence type="ECO:0000256" key="2">
    <source>
        <dbReference type="ARBA" id="ARBA00002803"/>
    </source>
</evidence>
<feature type="repeat" description="Lumazine-binding" evidence="10">
    <location>
        <begin position="88"/>
        <end position="184"/>
    </location>
</feature>
<dbReference type="NCBIfam" id="NF006767">
    <property type="entry name" value="PRK09289.1"/>
    <property type="match status" value="1"/>
</dbReference>
<comment type="catalytic activity">
    <reaction evidence="1">
        <text>2 6,7-dimethyl-8-(1-D-ribityl)lumazine + H(+) = 5-amino-6-(D-ribitylamino)uracil + riboflavin</text>
        <dbReference type="Rhea" id="RHEA:20772"/>
        <dbReference type="ChEBI" id="CHEBI:15378"/>
        <dbReference type="ChEBI" id="CHEBI:15934"/>
        <dbReference type="ChEBI" id="CHEBI:57986"/>
        <dbReference type="ChEBI" id="CHEBI:58201"/>
        <dbReference type="EC" id="2.5.1.9"/>
    </reaction>
</comment>
<evidence type="ECO:0000256" key="4">
    <source>
        <dbReference type="ARBA" id="ARBA00012827"/>
    </source>
</evidence>
<keyword evidence="7 13" id="KW-0808">Transferase</keyword>
<evidence type="ECO:0000313" key="13">
    <source>
        <dbReference type="EMBL" id="TLD95054.1"/>
    </source>
</evidence>
<dbReference type="PANTHER" id="PTHR21098">
    <property type="entry name" value="RIBOFLAVIN SYNTHASE ALPHA CHAIN"/>
    <property type="match status" value="1"/>
</dbReference>
<proteinExistence type="predicted"/>
<evidence type="ECO:0000256" key="1">
    <source>
        <dbReference type="ARBA" id="ARBA00000968"/>
    </source>
</evidence>
<dbReference type="Proteomes" id="UP000477070">
    <property type="component" value="Unassembled WGS sequence"/>
</dbReference>
<evidence type="ECO:0000313" key="14">
    <source>
        <dbReference type="Proteomes" id="UP000029714"/>
    </source>
</evidence>
<evidence type="ECO:0000256" key="6">
    <source>
        <dbReference type="ARBA" id="ARBA00022619"/>
    </source>
</evidence>
<feature type="repeat" description="Lumazine-binding" evidence="10">
    <location>
        <begin position="1"/>
        <end position="87"/>
    </location>
</feature>
<reference evidence="13 14" key="1">
    <citation type="journal article" date="2014" name="Genome Announc.">
        <title>Draft genome sequences of eight enterohepatic helicobacter species isolated from both laboratory and wild rodents.</title>
        <authorList>
            <person name="Sheh A."/>
            <person name="Shen Z."/>
            <person name="Fox J.G."/>
        </authorList>
    </citation>
    <scope>NUCLEOTIDE SEQUENCE [LARGE SCALE GENOMIC DNA]</scope>
    <source>
        <strain evidence="13 14">MIT 97-6194</strain>
    </source>
</reference>
<dbReference type="InterPro" id="IPR001783">
    <property type="entry name" value="Lumazine-bd"/>
</dbReference>
<reference evidence="13" key="3">
    <citation type="submission" date="2018-04" db="EMBL/GenBank/DDBJ databases">
        <authorList>
            <person name="Sheh A."/>
            <person name="Shen Z."/>
            <person name="Mannion A.J."/>
            <person name="Fox J.G."/>
        </authorList>
    </citation>
    <scope>NUCLEOTIDE SEQUENCE</scope>
    <source>
        <strain evidence="13">MIT 97-6194</strain>
    </source>
</reference>
<dbReference type="InterPro" id="IPR017938">
    <property type="entry name" value="Riboflavin_synthase-like_b-brl"/>
</dbReference>
<accession>A0A347VT19</accession>